<dbReference type="Pfam" id="PF00561">
    <property type="entry name" value="Abhydrolase_1"/>
    <property type="match status" value="1"/>
</dbReference>
<reference evidence="2 3" key="1">
    <citation type="submission" date="2023-05" db="EMBL/GenBank/DDBJ databases">
        <title>Streptantibioticus silvisoli sp. nov., acidotolerant actinomycetes 1 from pine litter.</title>
        <authorList>
            <person name="Swiecimska M."/>
            <person name="Golinska P."/>
            <person name="Sangal V."/>
            <person name="Wachnowicz B."/>
            <person name="Goodfellow M."/>
        </authorList>
    </citation>
    <scope>NUCLEOTIDE SEQUENCE [LARGE SCALE GENOMIC DNA]</scope>
    <source>
        <strain evidence="2 3">DSM 42109</strain>
    </source>
</reference>
<dbReference type="InterPro" id="IPR000073">
    <property type="entry name" value="AB_hydrolase_1"/>
</dbReference>
<keyword evidence="3" id="KW-1185">Reference proteome</keyword>
<evidence type="ECO:0000259" key="1">
    <source>
        <dbReference type="Pfam" id="PF00561"/>
    </source>
</evidence>
<dbReference type="PRINTS" id="PR00111">
    <property type="entry name" value="ABHYDROLASE"/>
</dbReference>
<dbReference type="EMBL" id="JANCPR020000030">
    <property type="protein sequence ID" value="MDJ1135517.1"/>
    <property type="molecule type" value="Genomic_DNA"/>
</dbReference>
<dbReference type="Proteomes" id="UP001214441">
    <property type="component" value="Unassembled WGS sequence"/>
</dbReference>
<evidence type="ECO:0000313" key="2">
    <source>
        <dbReference type="EMBL" id="MDJ1135517.1"/>
    </source>
</evidence>
<evidence type="ECO:0000313" key="3">
    <source>
        <dbReference type="Proteomes" id="UP001214441"/>
    </source>
</evidence>
<name>A0ABT7A2G8_9ACTN</name>
<keyword evidence="2" id="KW-0378">Hydrolase</keyword>
<dbReference type="Gene3D" id="3.40.50.1820">
    <property type="entry name" value="alpha/beta hydrolase"/>
    <property type="match status" value="1"/>
</dbReference>
<dbReference type="RefSeq" id="WP_274040721.1">
    <property type="nucleotide sequence ID" value="NZ_JANCPR020000030.1"/>
</dbReference>
<accession>A0ABT7A2G8</accession>
<protein>
    <submittedName>
        <fullName evidence="2">Alpha/beta fold hydrolase</fullName>
    </submittedName>
</protein>
<dbReference type="PANTHER" id="PTHR46438">
    <property type="entry name" value="ALPHA/BETA-HYDROLASES SUPERFAMILY PROTEIN"/>
    <property type="match status" value="1"/>
</dbReference>
<feature type="domain" description="AB hydrolase-1" evidence="1">
    <location>
        <begin position="44"/>
        <end position="284"/>
    </location>
</feature>
<dbReference type="PANTHER" id="PTHR46438:SF11">
    <property type="entry name" value="LIPASE-RELATED"/>
    <property type="match status" value="1"/>
</dbReference>
<gene>
    <name evidence="2" type="ORF">NMN56_026890</name>
</gene>
<dbReference type="InterPro" id="IPR029058">
    <property type="entry name" value="AB_hydrolase_fold"/>
</dbReference>
<dbReference type="GO" id="GO:0016787">
    <property type="term" value="F:hydrolase activity"/>
    <property type="evidence" value="ECO:0007669"/>
    <property type="project" value="UniProtKB-KW"/>
</dbReference>
<sequence length="299" mass="32456">MGSTTELTYESTSRTLTGEYELHYHQAGPSAGAAASGAPGDDAPVLVLLHGSGPGVSGWSNFAGNLPVFAAHFRTYVLDMPAFGRSPQPSAWTDLYPRVAADALRFFLDELGIVQAHLLGNSMGGNAAAEFALAHPERAGRLVLMGPGGLAVNTFGPQVSEGTRRLFAFLAEPSRDAMRAWVETMVADPALITDALLDARTEAATAPGACERAASVFATFSDPRFADEAPLWARADRLTHRTLLTWGREDRMLPYEGALFPFSRLPDAELHVFARCGHWAQVERKEEFERVVLEFLRRP</sequence>
<organism evidence="2 3">
    <name type="scientific">Streptomyces iconiensis</name>
    <dbReference type="NCBI Taxonomy" id="1384038"/>
    <lineage>
        <taxon>Bacteria</taxon>
        <taxon>Bacillati</taxon>
        <taxon>Actinomycetota</taxon>
        <taxon>Actinomycetes</taxon>
        <taxon>Kitasatosporales</taxon>
        <taxon>Streptomycetaceae</taxon>
        <taxon>Streptomyces</taxon>
    </lineage>
</organism>
<proteinExistence type="predicted"/>
<dbReference type="SUPFAM" id="SSF53474">
    <property type="entry name" value="alpha/beta-Hydrolases"/>
    <property type="match status" value="1"/>
</dbReference>
<comment type="caution">
    <text evidence="2">The sequence shown here is derived from an EMBL/GenBank/DDBJ whole genome shotgun (WGS) entry which is preliminary data.</text>
</comment>